<dbReference type="EMBL" id="BAABBR010000001">
    <property type="protein sequence ID" value="GAA4040539.1"/>
    <property type="molecule type" value="Genomic_DNA"/>
</dbReference>
<organism evidence="2 3">
    <name type="scientific">Sphingomonas rosea</name>
    <dbReference type="NCBI Taxonomy" id="335605"/>
    <lineage>
        <taxon>Bacteria</taxon>
        <taxon>Pseudomonadati</taxon>
        <taxon>Pseudomonadota</taxon>
        <taxon>Alphaproteobacteria</taxon>
        <taxon>Sphingomonadales</taxon>
        <taxon>Sphingomonadaceae</taxon>
        <taxon>Sphingomonas</taxon>
    </lineage>
</organism>
<keyword evidence="3" id="KW-1185">Reference proteome</keyword>
<sequence length="257" mass="27104">MNGAMHNALLFLVLLLTACKRPETTAAAAAVEGPCRSVMFEGERFTICRDPAARLELHVAGRDGRPYRSFAALEQVLGKRAASVRFAMNAGMFDVDGNPIGLAIAGGQPLKALNTRIKGGGNFHLQPNGVFLVHADGKAEIVTTPAYTAAPDIALATQSGPMLVIAGQVNPRFSPDGTSRYVRNGVGIGPDGVPVFAISDGAVSFGKFARLFRDELKTRDALYLDGSVSSLWDPANGRMDSFSGLGPMIVAFGERAP</sequence>
<protein>
    <submittedName>
        <fullName evidence="2">Phosphodiester glycosidase family protein</fullName>
    </submittedName>
</protein>
<dbReference type="Proteomes" id="UP001424459">
    <property type="component" value="Unassembled WGS sequence"/>
</dbReference>
<keyword evidence="2" id="KW-0378">Hydrolase</keyword>
<dbReference type="Pfam" id="PF09992">
    <property type="entry name" value="NAGPA"/>
    <property type="match status" value="1"/>
</dbReference>
<gene>
    <name evidence="2" type="ORF">GCM10022281_21870</name>
</gene>
<evidence type="ECO:0000259" key="1">
    <source>
        <dbReference type="Pfam" id="PF09992"/>
    </source>
</evidence>
<reference evidence="3" key="1">
    <citation type="journal article" date="2019" name="Int. J. Syst. Evol. Microbiol.">
        <title>The Global Catalogue of Microorganisms (GCM) 10K type strain sequencing project: providing services to taxonomists for standard genome sequencing and annotation.</title>
        <authorList>
            <consortium name="The Broad Institute Genomics Platform"/>
            <consortium name="The Broad Institute Genome Sequencing Center for Infectious Disease"/>
            <person name="Wu L."/>
            <person name="Ma J."/>
        </authorList>
    </citation>
    <scope>NUCLEOTIDE SEQUENCE [LARGE SCALE GENOMIC DNA]</scope>
    <source>
        <strain evidence="3">JCM 17564</strain>
    </source>
</reference>
<keyword evidence="2" id="KW-0326">Glycosidase</keyword>
<proteinExistence type="predicted"/>
<name>A0ABP7UCS6_9SPHN</name>
<accession>A0ABP7UCS6</accession>
<feature type="domain" description="Phosphodiester glycosidase" evidence="1">
    <location>
        <begin position="84"/>
        <end position="230"/>
    </location>
</feature>
<evidence type="ECO:0000313" key="3">
    <source>
        <dbReference type="Proteomes" id="UP001424459"/>
    </source>
</evidence>
<comment type="caution">
    <text evidence="2">The sequence shown here is derived from an EMBL/GenBank/DDBJ whole genome shotgun (WGS) entry which is preliminary data.</text>
</comment>
<evidence type="ECO:0000313" key="2">
    <source>
        <dbReference type="EMBL" id="GAA4040539.1"/>
    </source>
</evidence>
<dbReference type="GO" id="GO:0016798">
    <property type="term" value="F:hydrolase activity, acting on glycosyl bonds"/>
    <property type="evidence" value="ECO:0007669"/>
    <property type="project" value="UniProtKB-KW"/>
</dbReference>
<dbReference type="InterPro" id="IPR018711">
    <property type="entry name" value="NAGPA"/>
</dbReference>